<reference evidence="2" key="1">
    <citation type="journal article" date="2018" name="Nat. Genet.">
        <title>Extensive intraspecific gene order and gene structural variations between Mo17 and other maize genomes.</title>
        <authorList>
            <person name="Sun S."/>
            <person name="Zhou Y."/>
            <person name="Chen J."/>
            <person name="Shi J."/>
            <person name="Zhao H."/>
            <person name="Zhao H."/>
            <person name="Song W."/>
            <person name="Zhang M."/>
            <person name="Cui Y."/>
            <person name="Dong X."/>
            <person name="Liu H."/>
            <person name="Ma X."/>
            <person name="Jiao Y."/>
            <person name="Wang B."/>
            <person name="Wei X."/>
            <person name="Stein J.C."/>
            <person name="Glaubitz J.C."/>
            <person name="Lu F."/>
            <person name="Yu G."/>
            <person name="Liang C."/>
            <person name="Fengler K."/>
            <person name="Li B."/>
            <person name="Rafalski A."/>
            <person name="Schnable P.S."/>
            <person name="Ware D.H."/>
            <person name="Buckler E.S."/>
            <person name="Lai J."/>
        </authorList>
    </citation>
    <scope>NUCLEOTIDE SEQUENCE [LARGE SCALE GENOMIC DNA]</scope>
    <source>
        <tissue evidence="2">Seedling</tissue>
    </source>
</reference>
<feature type="chain" id="PRO_5018242414" evidence="1">
    <location>
        <begin position="24"/>
        <end position="205"/>
    </location>
</feature>
<keyword evidence="1" id="KW-0732">Signal</keyword>
<evidence type="ECO:0000256" key="1">
    <source>
        <dbReference type="SAM" id="SignalP"/>
    </source>
</evidence>
<dbReference type="EMBL" id="NCVQ01000003">
    <property type="protein sequence ID" value="PWZ39320.1"/>
    <property type="molecule type" value="Genomic_DNA"/>
</dbReference>
<dbReference type="AlphaFoldDB" id="A0A3L6G1N7"/>
<sequence length="205" mass="21488">MRCAGVLLPLLLLSLSAASTAEAHKERLGDAAAALSTGRRWLTGRKTLAAPGRDEVVEGAKKSTGANTAHVHGAETTVEVAVVGRRSRTAGLVPFLKCGFCLSDVNNRAGANQEADAPDLRKLYMARVICLYCQAAISFQCKRSEGPVTHATFQAPRHAGGGGGGTDTSAPEILAGMDYNYRLDARRHRPINNGAPLVELAAGTP</sequence>
<organism evidence="2">
    <name type="scientific">Zea mays</name>
    <name type="common">Maize</name>
    <dbReference type="NCBI Taxonomy" id="4577"/>
    <lineage>
        <taxon>Eukaryota</taxon>
        <taxon>Viridiplantae</taxon>
        <taxon>Streptophyta</taxon>
        <taxon>Embryophyta</taxon>
        <taxon>Tracheophyta</taxon>
        <taxon>Spermatophyta</taxon>
        <taxon>Magnoliopsida</taxon>
        <taxon>Liliopsida</taxon>
        <taxon>Poales</taxon>
        <taxon>Poaceae</taxon>
        <taxon>PACMAD clade</taxon>
        <taxon>Panicoideae</taxon>
        <taxon>Andropogonodae</taxon>
        <taxon>Andropogoneae</taxon>
        <taxon>Tripsacinae</taxon>
        <taxon>Zea</taxon>
    </lineage>
</organism>
<feature type="signal peptide" evidence="1">
    <location>
        <begin position="1"/>
        <end position="23"/>
    </location>
</feature>
<proteinExistence type="predicted"/>
<name>A0A3L6G1N7_MAIZE</name>
<dbReference type="ExpressionAtlas" id="A0A3L6G1N7">
    <property type="expression patterns" value="baseline"/>
</dbReference>
<evidence type="ECO:0000313" key="2">
    <source>
        <dbReference type="EMBL" id="PWZ39320.1"/>
    </source>
</evidence>
<gene>
    <name evidence="2" type="ORF">Zm00014a_025324</name>
</gene>
<dbReference type="Proteomes" id="UP000251960">
    <property type="component" value="Chromosome 2"/>
</dbReference>
<comment type="caution">
    <text evidence="2">The sequence shown here is derived from an EMBL/GenBank/DDBJ whole genome shotgun (WGS) entry which is preliminary data.</text>
</comment>
<accession>A0A3L6G1N7</accession>
<protein>
    <submittedName>
        <fullName evidence="2">Uncharacterized protein</fullName>
    </submittedName>
</protein>